<protein>
    <recommendedName>
        <fullName evidence="5">Hexosyltransferase</fullName>
    </recommendedName>
</protein>
<feature type="compositionally biased region" description="Gly residues" evidence="1">
    <location>
        <begin position="329"/>
        <end position="342"/>
    </location>
</feature>
<organism evidence="3 4">
    <name type="scientific">Prorocentrum cordatum</name>
    <dbReference type="NCBI Taxonomy" id="2364126"/>
    <lineage>
        <taxon>Eukaryota</taxon>
        <taxon>Sar</taxon>
        <taxon>Alveolata</taxon>
        <taxon>Dinophyceae</taxon>
        <taxon>Prorocentrales</taxon>
        <taxon>Prorocentraceae</taxon>
        <taxon>Prorocentrum</taxon>
    </lineage>
</organism>
<evidence type="ECO:0008006" key="5">
    <source>
        <dbReference type="Google" id="ProtNLM"/>
    </source>
</evidence>
<keyword evidence="2" id="KW-0812">Transmembrane</keyword>
<evidence type="ECO:0000313" key="4">
    <source>
        <dbReference type="Proteomes" id="UP001189429"/>
    </source>
</evidence>
<keyword evidence="2" id="KW-1133">Transmembrane helix</keyword>
<dbReference type="EMBL" id="CAUYUJ010022481">
    <property type="protein sequence ID" value="CAK0910888.1"/>
    <property type="molecule type" value="Genomic_DNA"/>
</dbReference>
<name>A0ABN9YDL1_9DINO</name>
<feature type="transmembrane region" description="Helical" evidence="2">
    <location>
        <begin position="55"/>
        <end position="75"/>
    </location>
</feature>
<gene>
    <name evidence="3" type="ORF">PCOR1329_LOCUS84932</name>
</gene>
<evidence type="ECO:0000256" key="2">
    <source>
        <dbReference type="SAM" id="Phobius"/>
    </source>
</evidence>
<comment type="caution">
    <text evidence="3">The sequence shown here is derived from an EMBL/GenBank/DDBJ whole genome shotgun (WGS) entry which is preliminary data.</text>
</comment>
<evidence type="ECO:0000313" key="3">
    <source>
        <dbReference type="EMBL" id="CAK0910888.1"/>
    </source>
</evidence>
<sequence>MPRGPLDPLDPPEGACPPRAFCGAAELEAPLSGTCEWAGCSGSRRVRWWRRAWKLHAAAGAVAALLSAALALAIWRSAGLQSAQSRAPEAPTMASKAAEDLPGLQATGPKAIDAPGLSLAGRAAGLERVVAATTATSTTTRAVSLFCFSVMVSGEWERELVTFQLQASAGIFACDRTVVFSDGPSLALGRDAEGNDAATWPLRPTSEAPDSRGLAPSSRTASRLSATALARAFDELIGDELGAMWAYDWLVKADLDTVFFPDRLRLHLADHGRGARYLLGCTPRLPARARLHGALAAFSAPAMEACGQRVRAIGRGEVWPGARAAWPRGGRGAAAGPGGGRGHAAVPGAARGGGPVASRRPGGRGVRPRPVLRQLEGCVPPLQGRLELGRLLALVQPGRTAARVSPVAFCEDAGSGT</sequence>
<keyword evidence="4" id="KW-1185">Reference proteome</keyword>
<keyword evidence="2" id="KW-0472">Membrane</keyword>
<reference evidence="3" key="1">
    <citation type="submission" date="2023-10" db="EMBL/GenBank/DDBJ databases">
        <authorList>
            <person name="Chen Y."/>
            <person name="Shah S."/>
            <person name="Dougan E. K."/>
            <person name="Thang M."/>
            <person name="Chan C."/>
        </authorList>
    </citation>
    <scope>NUCLEOTIDE SEQUENCE [LARGE SCALE GENOMIC DNA]</scope>
</reference>
<dbReference type="Proteomes" id="UP001189429">
    <property type="component" value="Unassembled WGS sequence"/>
</dbReference>
<proteinExistence type="predicted"/>
<accession>A0ABN9YDL1</accession>
<evidence type="ECO:0000256" key="1">
    <source>
        <dbReference type="SAM" id="MobiDB-lite"/>
    </source>
</evidence>
<feature type="region of interest" description="Disordered" evidence="1">
    <location>
        <begin position="197"/>
        <end position="219"/>
    </location>
</feature>
<feature type="region of interest" description="Disordered" evidence="1">
    <location>
        <begin position="327"/>
        <end position="369"/>
    </location>
</feature>